<evidence type="ECO:0000313" key="2">
    <source>
        <dbReference type="EMBL" id="SFR55622.1"/>
    </source>
</evidence>
<keyword evidence="2" id="KW-0560">Oxidoreductase</keyword>
<dbReference type="Gene3D" id="3.30.70.100">
    <property type="match status" value="1"/>
</dbReference>
<evidence type="ECO:0000259" key="1">
    <source>
        <dbReference type="PROSITE" id="PS51725"/>
    </source>
</evidence>
<dbReference type="Pfam" id="PF03992">
    <property type="entry name" value="ABM"/>
    <property type="match status" value="1"/>
</dbReference>
<keyword evidence="2" id="KW-0503">Monooxygenase</keyword>
<proteinExistence type="predicted"/>
<sequence>MIVLHAVFPLDPEKRDEALDLIADLAEKSRAEPGMIDYRPATDVDDPNVVRFFEQYEDEAAFEAHSQTEHFQEFEAALPGLLAGEPEVTRFEVDSAAEMDL</sequence>
<dbReference type="InterPro" id="IPR050744">
    <property type="entry name" value="AI-2_Isomerase_LsrG"/>
</dbReference>
<dbReference type="PROSITE" id="PS51725">
    <property type="entry name" value="ABM"/>
    <property type="match status" value="1"/>
</dbReference>
<name>A0A1I6HMF4_HALSD</name>
<dbReference type="EMBL" id="FOYN01000004">
    <property type="protein sequence ID" value="SFR55622.1"/>
    <property type="molecule type" value="Genomic_DNA"/>
</dbReference>
<keyword evidence="3" id="KW-1185">Reference proteome</keyword>
<accession>A0A1I6HMF4</accession>
<dbReference type="InterPro" id="IPR007138">
    <property type="entry name" value="ABM_dom"/>
</dbReference>
<dbReference type="PANTHER" id="PTHR33336:SF15">
    <property type="entry name" value="ABM DOMAIN-CONTAINING PROTEIN"/>
    <property type="match status" value="1"/>
</dbReference>
<gene>
    <name evidence="2" type="ORF">SAMN04487937_2747</name>
</gene>
<evidence type="ECO:0000313" key="3">
    <source>
        <dbReference type="Proteomes" id="UP000198932"/>
    </source>
</evidence>
<dbReference type="STRING" id="35743.SAMN04487937_2747"/>
<dbReference type="GO" id="GO:0004497">
    <property type="term" value="F:monooxygenase activity"/>
    <property type="evidence" value="ECO:0007669"/>
    <property type="project" value="UniProtKB-KW"/>
</dbReference>
<organism evidence="2 3">
    <name type="scientific">Halorubrum sodomense</name>
    <dbReference type="NCBI Taxonomy" id="35743"/>
    <lineage>
        <taxon>Archaea</taxon>
        <taxon>Methanobacteriati</taxon>
        <taxon>Methanobacteriota</taxon>
        <taxon>Stenosarchaea group</taxon>
        <taxon>Halobacteria</taxon>
        <taxon>Halobacteriales</taxon>
        <taxon>Haloferacaceae</taxon>
        <taxon>Halorubrum</taxon>
    </lineage>
</organism>
<dbReference type="InterPro" id="IPR011008">
    <property type="entry name" value="Dimeric_a/b-barrel"/>
</dbReference>
<feature type="domain" description="ABM" evidence="1">
    <location>
        <begin position="2"/>
        <end position="91"/>
    </location>
</feature>
<dbReference type="SUPFAM" id="SSF54909">
    <property type="entry name" value="Dimeric alpha+beta barrel"/>
    <property type="match status" value="1"/>
</dbReference>
<dbReference type="Proteomes" id="UP000198932">
    <property type="component" value="Unassembled WGS sequence"/>
</dbReference>
<dbReference type="RefSeq" id="WP_092923460.1">
    <property type="nucleotide sequence ID" value="NZ_FOYN01000004.1"/>
</dbReference>
<dbReference type="OrthoDB" id="8931at2157"/>
<reference evidence="3" key="1">
    <citation type="submission" date="2016-10" db="EMBL/GenBank/DDBJ databases">
        <authorList>
            <person name="Varghese N."/>
            <person name="Submissions S."/>
        </authorList>
    </citation>
    <scope>NUCLEOTIDE SEQUENCE [LARGE SCALE GENOMIC DNA]</scope>
    <source>
        <strain evidence="3">RD 26</strain>
    </source>
</reference>
<protein>
    <submittedName>
        <fullName evidence="2">Quinol monooxygenase YgiN</fullName>
    </submittedName>
</protein>
<dbReference type="PANTHER" id="PTHR33336">
    <property type="entry name" value="QUINOL MONOOXYGENASE YGIN-RELATED"/>
    <property type="match status" value="1"/>
</dbReference>
<dbReference type="AlphaFoldDB" id="A0A1I6HMF4"/>